<evidence type="ECO:0000256" key="1">
    <source>
        <dbReference type="SAM" id="MobiDB-lite"/>
    </source>
</evidence>
<proteinExistence type="predicted"/>
<gene>
    <name evidence="2" type="ORF">PsYK624_093650</name>
</gene>
<evidence type="ECO:0000313" key="3">
    <source>
        <dbReference type="Proteomes" id="UP000703269"/>
    </source>
</evidence>
<dbReference type="Proteomes" id="UP000703269">
    <property type="component" value="Unassembled WGS sequence"/>
</dbReference>
<evidence type="ECO:0000313" key="2">
    <source>
        <dbReference type="EMBL" id="GJE93206.1"/>
    </source>
</evidence>
<feature type="compositionally biased region" description="Polar residues" evidence="1">
    <location>
        <begin position="34"/>
        <end position="45"/>
    </location>
</feature>
<reference evidence="2 3" key="1">
    <citation type="submission" date="2021-08" db="EMBL/GenBank/DDBJ databases">
        <title>Draft Genome Sequence of Phanerochaete sordida strain YK-624.</title>
        <authorList>
            <person name="Mori T."/>
            <person name="Dohra H."/>
            <person name="Suzuki T."/>
            <person name="Kawagishi H."/>
            <person name="Hirai H."/>
        </authorList>
    </citation>
    <scope>NUCLEOTIDE SEQUENCE [LARGE SCALE GENOMIC DNA]</scope>
    <source>
        <strain evidence="2 3">YK-624</strain>
    </source>
</reference>
<sequence>MHLHDPGTLSPFDVPGSVGMLCRFGIFLTHRRPQSSSPTFAQASDSLPYRPIPSSFLLHSP</sequence>
<comment type="caution">
    <text evidence="2">The sequence shown here is derived from an EMBL/GenBank/DDBJ whole genome shotgun (WGS) entry which is preliminary data.</text>
</comment>
<protein>
    <submittedName>
        <fullName evidence="2">Uncharacterized protein</fullName>
    </submittedName>
</protein>
<feature type="region of interest" description="Disordered" evidence="1">
    <location>
        <begin position="33"/>
        <end position="61"/>
    </location>
</feature>
<organism evidence="2 3">
    <name type="scientific">Phanerochaete sordida</name>
    <dbReference type="NCBI Taxonomy" id="48140"/>
    <lineage>
        <taxon>Eukaryota</taxon>
        <taxon>Fungi</taxon>
        <taxon>Dikarya</taxon>
        <taxon>Basidiomycota</taxon>
        <taxon>Agaricomycotina</taxon>
        <taxon>Agaricomycetes</taxon>
        <taxon>Polyporales</taxon>
        <taxon>Phanerochaetaceae</taxon>
        <taxon>Phanerochaete</taxon>
    </lineage>
</organism>
<accession>A0A9P3LF51</accession>
<dbReference type="AlphaFoldDB" id="A0A9P3LF51"/>
<keyword evidence="3" id="KW-1185">Reference proteome</keyword>
<name>A0A9P3LF51_9APHY</name>
<dbReference type="EMBL" id="BPQB01000031">
    <property type="protein sequence ID" value="GJE93206.1"/>
    <property type="molecule type" value="Genomic_DNA"/>
</dbReference>